<dbReference type="RefSeq" id="WP_237378414.1">
    <property type="nucleotide sequence ID" value="NZ_CP071793.1"/>
</dbReference>
<keyword evidence="3" id="KW-1185">Reference proteome</keyword>
<dbReference type="SUPFAM" id="SSF50341">
    <property type="entry name" value="CheW-like"/>
    <property type="match status" value="1"/>
</dbReference>
<dbReference type="Pfam" id="PF01584">
    <property type="entry name" value="CheW"/>
    <property type="match status" value="1"/>
</dbReference>
<dbReference type="PANTHER" id="PTHR22617:SF23">
    <property type="entry name" value="CHEMOTAXIS PROTEIN CHEW"/>
    <property type="match status" value="1"/>
</dbReference>
<proteinExistence type="predicted"/>
<evidence type="ECO:0000313" key="2">
    <source>
        <dbReference type="EMBL" id="QTD48763.1"/>
    </source>
</evidence>
<feature type="domain" description="CheW-like" evidence="1">
    <location>
        <begin position="13"/>
        <end position="153"/>
    </location>
</feature>
<organism evidence="2 3">
    <name type="scientific">Sulfidibacter corallicola</name>
    <dbReference type="NCBI Taxonomy" id="2818388"/>
    <lineage>
        <taxon>Bacteria</taxon>
        <taxon>Pseudomonadati</taxon>
        <taxon>Acidobacteriota</taxon>
        <taxon>Holophagae</taxon>
        <taxon>Acanthopleuribacterales</taxon>
        <taxon>Acanthopleuribacteraceae</taxon>
        <taxon>Sulfidibacter</taxon>
    </lineage>
</organism>
<dbReference type="GO" id="GO:0006935">
    <property type="term" value="P:chemotaxis"/>
    <property type="evidence" value="ECO:0007669"/>
    <property type="project" value="InterPro"/>
</dbReference>
<dbReference type="InterPro" id="IPR002545">
    <property type="entry name" value="CheW-lke_dom"/>
</dbReference>
<dbReference type="Proteomes" id="UP000663929">
    <property type="component" value="Chromosome"/>
</dbReference>
<dbReference type="SMART" id="SM00260">
    <property type="entry name" value="CheW"/>
    <property type="match status" value="1"/>
</dbReference>
<dbReference type="EMBL" id="CP071793">
    <property type="protein sequence ID" value="QTD48763.1"/>
    <property type="molecule type" value="Genomic_DNA"/>
</dbReference>
<evidence type="ECO:0000259" key="1">
    <source>
        <dbReference type="PROSITE" id="PS50851"/>
    </source>
</evidence>
<dbReference type="Gene3D" id="2.30.30.40">
    <property type="entry name" value="SH3 Domains"/>
    <property type="match status" value="1"/>
</dbReference>
<dbReference type="KEGG" id="scor:J3U87_24545"/>
<dbReference type="PANTHER" id="PTHR22617">
    <property type="entry name" value="CHEMOTAXIS SENSOR HISTIDINE KINASE-RELATED"/>
    <property type="match status" value="1"/>
</dbReference>
<dbReference type="GO" id="GO:0007165">
    <property type="term" value="P:signal transduction"/>
    <property type="evidence" value="ECO:0007669"/>
    <property type="project" value="InterPro"/>
</dbReference>
<dbReference type="InterPro" id="IPR039315">
    <property type="entry name" value="CheW"/>
</dbReference>
<name>A0A8A4TGJ5_SULCO</name>
<dbReference type="AlphaFoldDB" id="A0A8A4TGJ5"/>
<dbReference type="InterPro" id="IPR036061">
    <property type="entry name" value="CheW-like_dom_sf"/>
</dbReference>
<dbReference type="GO" id="GO:0005829">
    <property type="term" value="C:cytosol"/>
    <property type="evidence" value="ECO:0007669"/>
    <property type="project" value="TreeGrafter"/>
</dbReference>
<accession>A0A8A4TGJ5</accession>
<evidence type="ECO:0000313" key="3">
    <source>
        <dbReference type="Proteomes" id="UP000663929"/>
    </source>
</evidence>
<gene>
    <name evidence="2" type="ORF">J3U87_24545</name>
</gene>
<protein>
    <submittedName>
        <fullName evidence="2">Chemotaxis protein CheW</fullName>
    </submittedName>
</protein>
<dbReference type="PROSITE" id="PS50851">
    <property type="entry name" value="CHEW"/>
    <property type="match status" value="1"/>
</dbReference>
<dbReference type="Gene3D" id="2.40.50.180">
    <property type="entry name" value="CheA-289, Domain 4"/>
    <property type="match status" value="1"/>
</dbReference>
<reference evidence="2" key="1">
    <citation type="submission" date="2021-03" db="EMBL/GenBank/DDBJ databases">
        <title>Acanthopleuribacteraceae sp. M133.</title>
        <authorList>
            <person name="Wang G."/>
        </authorList>
    </citation>
    <scope>NUCLEOTIDE SEQUENCE</scope>
    <source>
        <strain evidence="2">M133</strain>
    </source>
</reference>
<sequence length="153" mass="16409">MTTDTQTPDSATSMELVIFYAGDILCGLPALNVREILKGQKVTPVYHAPPYVIGVINLRGDIVTIIDLCAKMEQDVAGNEGPNNFIIVHYKGENLGLSVGLIDDIIPASTKDIEPPPAHVGQKSGAYLSGIYKMEGQLAAILDIEKLLCLDSD</sequence>